<feature type="domain" description="tRNA nucleotidyltransferase/poly(A) polymerase RNA and SrmB- binding" evidence="11">
    <location>
        <begin position="170"/>
        <end position="230"/>
    </location>
</feature>
<comment type="caution">
    <text evidence="12">The sequence shown here is derived from an EMBL/GenBank/DDBJ whole genome shotgun (WGS) entry which is preliminary data.</text>
</comment>
<dbReference type="InterPro" id="IPR050264">
    <property type="entry name" value="Bact_CCA-adding_enz_type3_sf"/>
</dbReference>
<dbReference type="Pfam" id="PF01966">
    <property type="entry name" value="HD"/>
    <property type="match status" value="1"/>
</dbReference>
<keyword evidence="5" id="KW-0479">Metal-binding</keyword>
<dbReference type="Gene3D" id="3.30.460.10">
    <property type="entry name" value="Beta Polymerase, domain 2"/>
    <property type="match status" value="1"/>
</dbReference>
<dbReference type="Gene3D" id="1.10.246.80">
    <property type="match status" value="1"/>
</dbReference>
<dbReference type="InterPro" id="IPR006675">
    <property type="entry name" value="HDIG_dom"/>
</dbReference>
<evidence type="ECO:0000256" key="3">
    <source>
        <dbReference type="ARBA" id="ARBA00022694"/>
    </source>
</evidence>
<comment type="similarity">
    <text evidence="8">Belongs to the tRNA nucleotidyltransferase/poly(A) polymerase family.</text>
</comment>
<name>A0ABS1TD19_9CLOT</name>
<evidence type="ECO:0000256" key="1">
    <source>
        <dbReference type="ARBA" id="ARBA00001946"/>
    </source>
</evidence>
<dbReference type="InterPro" id="IPR006674">
    <property type="entry name" value="HD_domain"/>
</dbReference>
<keyword evidence="7" id="KW-0460">Magnesium</keyword>
<reference evidence="12 13" key="1">
    <citation type="submission" date="2021-01" db="EMBL/GenBank/DDBJ databases">
        <title>Genome public.</title>
        <authorList>
            <person name="Liu C."/>
            <person name="Sun Q."/>
        </authorList>
    </citation>
    <scope>NUCLEOTIDE SEQUENCE [LARGE SCALE GENOMIC DNA]</scope>
    <source>
        <strain evidence="12 13">YIM B02515</strain>
    </source>
</reference>
<dbReference type="InterPro" id="IPR003607">
    <property type="entry name" value="HD/PDEase_dom"/>
</dbReference>
<evidence type="ECO:0000259" key="11">
    <source>
        <dbReference type="Pfam" id="PF12627"/>
    </source>
</evidence>
<feature type="domain" description="Poly A polymerase head" evidence="9">
    <location>
        <begin position="23"/>
        <end position="142"/>
    </location>
</feature>
<sequence>MKIKLTEDVSYILDILIKNGYEAYIVGGCVRDSLIERQLKDWDITTSAKPEDILRLFEKTIPTGIKHGTVTVVLNKNNYEVTTYRIDGYYSDNRHPDEVIFTSSLKEDLSRRDFTVNSLAYNSINGLVDMFDGISDLHNRLIKCVGDPDKRFNEDALRMLRAIRFACQLDFTIDEETYKAISRNYALLRNVSSERIKDEFCKILLTSKPSRGMKMLLETKLLDYIVPELTESVGFDQKNPHHDKNVFDHIMSVLDNSEENLIVRLGALFHDIGKPRTFSIDKKGIGHFYGHNVVSAQMAEEILKRLKFDNKTIEKVIIIITEHMSAYNNMKNRTLKKFISRVGVDNLEDLFQLQIADSKGHKKDADFSPIIKRREEVKKILESGEPFTVSQLKINGNDLIALGFKPGKYIGVLLNELLEKVMEKPELNNRDSLLKIAREKLENK</sequence>
<evidence type="ECO:0000256" key="7">
    <source>
        <dbReference type="ARBA" id="ARBA00022842"/>
    </source>
</evidence>
<dbReference type="SUPFAM" id="SSF81891">
    <property type="entry name" value="Poly A polymerase C-terminal region-like"/>
    <property type="match status" value="1"/>
</dbReference>
<keyword evidence="2 8" id="KW-0808">Transferase</keyword>
<evidence type="ECO:0000256" key="4">
    <source>
        <dbReference type="ARBA" id="ARBA00022695"/>
    </source>
</evidence>
<gene>
    <name evidence="12" type="ORF">JK636_13040</name>
</gene>
<dbReference type="NCBIfam" id="TIGR00277">
    <property type="entry name" value="HDIG"/>
    <property type="match status" value="1"/>
</dbReference>
<dbReference type="Proteomes" id="UP000632377">
    <property type="component" value="Unassembled WGS sequence"/>
</dbReference>
<dbReference type="EC" id="2.7.7.72" evidence="12"/>
<evidence type="ECO:0000259" key="9">
    <source>
        <dbReference type="Pfam" id="PF01743"/>
    </source>
</evidence>
<evidence type="ECO:0000313" key="13">
    <source>
        <dbReference type="Proteomes" id="UP000632377"/>
    </source>
</evidence>
<keyword evidence="4 12" id="KW-0548">Nucleotidyltransferase</keyword>
<dbReference type="CDD" id="cd05398">
    <property type="entry name" value="NT_ClassII-CCAase"/>
    <property type="match status" value="1"/>
</dbReference>
<organism evidence="12 13">
    <name type="scientific">Clostridium rhizosphaerae</name>
    <dbReference type="NCBI Taxonomy" id="2803861"/>
    <lineage>
        <taxon>Bacteria</taxon>
        <taxon>Bacillati</taxon>
        <taxon>Bacillota</taxon>
        <taxon>Clostridia</taxon>
        <taxon>Eubacteriales</taxon>
        <taxon>Clostridiaceae</taxon>
        <taxon>Clostridium</taxon>
    </lineage>
</organism>
<evidence type="ECO:0000259" key="10">
    <source>
        <dbReference type="Pfam" id="PF01966"/>
    </source>
</evidence>
<evidence type="ECO:0000256" key="8">
    <source>
        <dbReference type="RuleBase" id="RU003953"/>
    </source>
</evidence>
<dbReference type="CDD" id="cd00077">
    <property type="entry name" value="HDc"/>
    <property type="match status" value="1"/>
</dbReference>
<dbReference type="PANTHER" id="PTHR46173:SF1">
    <property type="entry name" value="CCA TRNA NUCLEOTIDYLTRANSFERASE 1, MITOCHONDRIAL"/>
    <property type="match status" value="1"/>
</dbReference>
<keyword evidence="3" id="KW-0819">tRNA processing</keyword>
<evidence type="ECO:0000256" key="5">
    <source>
        <dbReference type="ARBA" id="ARBA00022723"/>
    </source>
</evidence>
<dbReference type="InterPro" id="IPR002646">
    <property type="entry name" value="PolA_pol_head_dom"/>
</dbReference>
<dbReference type="RefSeq" id="WP_202749443.1">
    <property type="nucleotide sequence ID" value="NZ_JAESWC010000008.1"/>
</dbReference>
<feature type="domain" description="HD" evidence="10">
    <location>
        <begin position="258"/>
        <end position="330"/>
    </location>
</feature>
<dbReference type="Pfam" id="PF01743">
    <property type="entry name" value="PolyA_pol"/>
    <property type="match status" value="1"/>
</dbReference>
<dbReference type="GO" id="GO:0004810">
    <property type="term" value="F:CCA tRNA nucleotidyltransferase activity"/>
    <property type="evidence" value="ECO:0007669"/>
    <property type="project" value="UniProtKB-EC"/>
</dbReference>
<keyword evidence="13" id="KW-1185">Reference proteome</keyword>
<dbReference type="SUPFAM" id="SSF81301">
    <property type="entry name" value="Nucleotidyltransferase"/>
    <property type="match status" value="1"/>
</dbReference>
<dbReference type="PANTHER" id="PTHR46173">
    <property type="entry name" value="CCA TRNA NUCLEOTIDYLTRANSFERASE 1, MITOCHONDRIAL"/>
    <property type="match status" value="1"/>
</dbReference>
<accession>A0ABS1TD19</accession>
<dbReference type="InterPro" id="IPR032828">
    <property type="entry name" value="PolyA_RNA-bd"/>
</dbReference>
<proteinExistence type="inferred from homology"/>
<comment type="cofactor">
    <cofactor evidence="1">
        <name>Mg(2+)</name>
        <dbReference type="ChEBI" id="CHEBI:18420"/>
    </cofactor>
</comment>
<keyword evidence="8" id="KW-0694">RNA-binding</keyword>
<dbReference type="EMBL" id="JAESWC010000008">
    <property type="protein sequence ID" value="MBL4936682.1"/>
    <property type="molecule type" value="Genomic_DNA"/>
</dbReference>
<evidence type="ECO:0000313" key="12">
    <source>
        <dbReference type="EMBL" id="MBL4936682.1"/>
    </source>
</evidence>
<dbReference type="Pfam" id="PF12627">
    <property type="entry name" value="PolyA_pol_RNAbd"/>
    <property type="match status" value="1"/>
</dbReference>
<protein>
    <submittedName>
        <fullName evidence="12">CCA tRNA nucleotidyltransferase</fullName>
        <ecNumber evidence="12">2.7.7.72</ecNumber>
    </submittedName>
</protein>
<dbReference type="NCBIfam" id="NF009814">
    <property type="entry name" value="PRK13299.1"/>
    <property type="match status" value="1"/>
</dbReference>
<evidence type="ECO:0000256" key="2">
    <source>
        <dbReference type="ARBA" id="ARBA00022679"/>
    </source>
</evidence>
<evidence type="ECO:0000256" key="6">
    <source>
        <dbReference type="ARBA" id="ARBA00022741"/>
    </source>
</evidence>
<dbReference type="InterPro" id="IPR043519">
    <property type="entry name" value="NT_sf"/>
</dbReference>
<keyword evidence="6" id="KW-0547">Nucleotide-binding</keyword>
<dbReference type="Gene3D" id="1.10.3090.10">
    <property type="entry name" value="cca-adding enzyme, domain 2"/>
    <property type="match status" value="1"/>
</dbReference>